<gene>
    <name evidence="4" type="ORF">ACFO0J_04100</name>
</gene>
<name>A0ABV8RWV1_9BURK</name>
<feature type="region of interest" description="Disordered" evidence="2">
    <location>
        <begin position="546"/>
        <end position="578"/>
    </location>
</feature>
<evidence type="ECO:0000313" key="4">
    <source>
        <dbReference type="EMBL" id="MFC4297220.1"/>
    </source>
</evidence>
<accession>A0ABV8RWV1</accession>
<dbReference type="PANTHER" id="PTHR41259:SF1">
    <property type="entry name" value="DOUBLE-STRAND BREAK REPAIR RAD50 ATPASE, PUTATIVE-RELATED"/>
    <property type="match status" value="1"/>
</dbReference>
<feature type="coiled-coil region" evidence="1">
    <location>
        <begin position="690"/>
        <end position="750"/>
    </location>
</feature>
<keyword evidence="1" id="KW-0175">Coiled coil</keyword>
<evidence type="ECO:0000313" key="5">
    <source>
        <dbReference type="Proteomes" id="UP001595756"/>
    </source>
</evidence>
<feature type="domain" description="Rad50/SbcC-type AAA" evidence="3">
    <location>
        <begin position="5"/>
        <end position="60"/>
    </location>
</feature>
<dbReference type="RefSeq" id="WP_376811777.1">
    <property type="nucleotide sequence ID" value="NZ_JBHSDY010000002.1"/>
</dbReference>
<reference evidence="5" key="1">
    <citation type="journal article" date="2019" name="Int. J. Syst. Evol. Microbiol.">
        <title>The Global Catalogue of Microorganisms (GCM) 10K type strain sequencing project: providing services to taxonomists for standard genome sequencing and annotation.</title>
        <authorList>
            <consortium name="The Broad Institute Genomics Platform"/>
            <consortium name="The Broad Institute Genome Sequencing Center for Infectious Disease"/>
            <person name="Wu L."/>
            <person name="Ma J."/>
        </authorList>
    </citation>
    <scope>NUCLEOTIDE SEQUENCE [LARGE SCALE GENOMIC DNA]</scope>
    <source>
        <strain evidence="5">CGMCC 1.19029</strain>
    </source>
</reference>
<dbReference type="SUPFAM" id="SSF52540">
    <property type="entry name" value="P-loop containing nucleoside triphosphate hydrolases"/>
    <property type="match status" value="1"/>
</dbReference>
<organism evidence="4 5">
    <name type="scientific">Castellaniella hirudinis</name>
    <dbReference type="NCBI Taxonomy" id="1144617"/>
    <lineage>
        <taxon>Bacteria</taxon>
        <taxon>Pseudomonadati</taxon>
        <taxon>Pseudomonadota</taxon>
        <taxon>Betaproteobacteria</taxon>
        <taxon>Burkholderiales</taxon>
        <taxon>Alcaligenaceae</taxon>
        <taxon>Castellaniella</taxon>
    </lineage>
</organism>
<keyword evidence="5" id="KW-1185">Reference proteome</keyword>
<feature type="coiled-coil region" evidence="1">
    <location>
        <begin position="331"/>
        <end position="381"/>
    </location>
</feature>
<comment type="caution">
    <text evidence="4">The sequence shown here is derived from an EMBL/GenBank/DDBJ whole genome shotgun (WGS) entry which is preliminary data.</text>
</comment>
<dbReference type="PANTHER" id="PTHR41259">
    <property type="entry name" value="DOUBLE-STRAND BREAK REPAIR RAD50 ATPASE, PUTATIVE-RELATED"/>
    <property type="match status" value="1"/>
</dbReference>
<evidence type="ECO:0000256" key="1">
    <source>
        <dbReference type="SAM" id="Coils"/>
    </source>
</evidence>
<dbReference type="EMBL" id="JBHSDY010000002">
    <property type="protein sequence ID" value="MFC4297220.1"/>
    <property type="molecule type" value="Genomic_DNA"/>
</dbReference>
<dbReference type="Proteomes" id="UP001595756">
    <property type="component" value="Unassembled WGS sequence"/>
</dbReference>
<proteinExistence type="predicted"/>
<sequence length="905" mass="100572">MRLLRLRVEHLRRFRAPVEIRDLEPGINLFAGPNESGKSTLVRAIRAAFFERFKSNAAEDLQPWGDTSAAPSVELEFEWQGAHWKLSKRFLKQKRCDLEIGARRFNGDEAEEKLAELLGYQFPGKGPSKAQHWGVPGLLWIEQGEGQVLRESVAHAGAYLKSALGESLGDLASSAGDALIARVEAERARLLTASAGRPTGEYAEVLRQHEDAGARLTALDRDIAAYRQQVDRLAELRRLRAEDEGRPWEAYRRQAADAQAKLAEVRGWRQARAREAQDLEHCVASLQHGRDQQAAYARQHQELEQRARDRDATGLQVSELLADRPRIDAQVEQAQAAYRMAEARLATARGQAKRAVLAADLRRLTAEQARLAADLEQARTLQARVQALRTRLQGIRPDETVLKQLRSLDRGLAELDAVRQSAATRLAYDLLPQQHIQAGDESLTGRGERLLLEPVALDVPGIGRLHIRPGGEDLADLARRRQETRARFDTLLAGLGAADLRQAEDQAEQARALKQEIELHESRLDGLAPQGVDAVSNRLALVEQERRTRSESLAALPQDPAGADAGTGAGTGTDQSGTAQAITEAAPEPLAEAQAERELAAARERLQAAERQAAQHAQALGLAEQAGRTAVAEWQRLRDAIQAPERQRQEQELTARLAALQARETAVRQSLDALDARIAEARPEILEQDVQRFTRTAAQMEQAAKERREETIRVQSGLEALGAHGLEEQRADLAREAEFIARRRDELQRRAEALDLLLEMLRTGRQALTRRIQAPLQRHLNHYLHLLFPQAQLDVDEDLLPERLVRTGADGAVHEAVDALSFGAREQMGLISRLAYADLLREAGRPTLIILDDALVHSDHARLDGMKRILFDAAQRHQVLLFTCHPDRWRDLGARVVEMGMLGAA</sequence>
<dbReference type="Pfam" id="PF13476">
    <property type="entry name" value="AAA_23"/>
    <property type="match status" value="1"/>
</dbReference>
<feature type="coiled-coil region" evidence="1">
    <location>
        <begin position="592"/>
        <end position="626"/>
    </location>
</feature>
<evidence type="ECO:0000256" key="2">
    <source>
        <dbReference type="SAM" id="MobiDB-lite"/>
    </source>
</evidence>
<dbReference type="Gene3D" id="3.40.50.300">
    <property type="entry name" value="P-loop containing nucleotide triphosphate hydrolases"/>
    <property type="match status" value="2"/>
</dbReference>
<evidence type="ECO:0000259" key="3">
    <source>
        <dbReference type="Pfam" id="PF13476"/>
    </source>
</evidence>
<dbReference type="InterPro" id="IPR027417">
    <property type="entry name" value="P-loop_NTPase"/>
</dbReference>
<dbReference type="InterPro" id="IPR038729">
    <property type="entry name" value="Rad50/SbcC_AAA"/>
</dbReference>
<protein>
    <submittedName>
        <fullName evidence="4">AAA family ATPase</fullName>
    </submittedName>
</protein>